<dbReference type="InterPro" id="IPR044929">
    <property type="entry name" value="DNA/RNA_non-sp_Endonuclease_sf"/>
</dbReference>
<name>A0A0M9FJN9_STRSU</name>
<reference evidence="3 4" key="1">
    <citation type="submission" date="2016-02" db="EMBL/GenBank/DDBJ databases">
        <authorList>
            <consortium name="Pathogen Informatics"/>
        </authorList>
    </citation>
    <scope>NUCLEOTIDE SEQUENCE [LARGE SCALE GENOMIC DNA]</scope>
    <source>
        <strain evidence="3 4">LSS79</strain>
    </source>
</reference>
<accession>A0A0M9FJN9</accession>
<dbReference type="EMBL" id="FIIC01000006">
    <property type="protein sequence ID" value="CYV59182.1"/>
    <property type="molecule type" value="Genomic_DNA"/>
</dbReference>
<gene>
    <name evidence="3" type="primary">endA_1</name>
    <name evidence="3" type="ORF">ERS132441_00710</name>
</gene>
<dbReference type="EC" id="3.1.30.-" evidence="3"/>
<dbReference type="Pfam" id="PF13930">
    <property type="entry name" value="Endonuclea_NS_2"/>
    <property type="match status" value="1"/>
</dbReference>
<feature type="domain" description="Type VII secretion system protein EssD-like" evidence="2">
    <location>
        <begin position="92"/>
        <end position="231"/>
    </location>
</feature>
<dbReference type="RefSeq" id="WP_029175516.1">
    <property type="nucleotide sequence ID" value="NZ_CEDF01000006.1"/>
</dbReference>
<dbReference type="eggNOG" id="COG2169">
    <property type="taxonomic scope" value="Bacteria"/>
</dbReference>
<dbReference type="InterPro" id="IPR044927">
    <property type="entry name" value="Endonuclea_NS_2"/>
</dbReference>
<evidence type="ECO:0000313" key="3">
    <source>
        <dbReference type="EMBL" id="CYV59182.1"/>
    </source>
</evidence>
<feature type="signal peptide" evidence="1">
    <location>
        <begin position="1"/>
        <end position="24"/>
    </location>
</feature>
<organism evidence="3 4">
    <name type="scientific">Streptococcus suis</name>
    <dbReference type="NCBI Taxonomy" id="1307"/>
    <lineage>
        <taxon>Bacteria</taxon>
        <taxon>Bacillati</taxon>
        <taxon>Bacillota</taxon>
        <taxon>Bacilli</taxon>
        <taxon>Lactobacillales</taxon>
        <taxon>Streptococcaceae</taxon>
        <taxon>Streptococcus</taxon>
    </lineage>
</organism>
<keyword evidence="3" id="KW-0378">Hydrolase</keyword>
<dbReference type="Gene3D" id="3.40.570.10">
    <property type="entry name" value="Extracellular Endonuclease, subunit A"/>
    <property type="match status" value="1"/>
</dbReference>
<dbReference type="PATRIC" id="fig|1307.473.peg.172"/>
<keyword evidence="1" id="KW-0732">Signal</keyword>
<dbReference type="GO" id="GO:0016787">
    <property type="term" value="F:hydrolase activity"/>
    <property type="evidence" value="ECO:0007669"/>
    <property type="project" value="UniProtKB-KW"/>
</dbReference>
<evidence type="ECO:0000259" key="2">
    <source>
        <dbReference type="Pfam" id="PF13930"/>
    </source>
</evidence>
<sequence>MKKNKFLLVSIIFTAILLVQPQNFQFLKSTFTQNDLASQLNISDSPEEKNADLRNAHHTQNEELKSKVFDGQEQIIVVNERAQFTTEELSLENGSWENYSDLDFLNRVGVAEAMLGQDLMPTSEREDISSVKPTGWKNKKIVFNGKEDYLYNRSHLIGFQLSGEKANVKNLFTGTRALNANLDDEKSSMLYYENLVADYIRQSGHHVRYRVTPLFKNVELVARGIRLEAQSVEDDTISFDVYIFNIQPGYEINYLTGTSEKLQ</sequence>
<dbReference type="AlphaFoldDB" id="A0A0M9FJN9"/>
<feature type="chain" id="PRO_5039267336" evidence="1">
    <location>
        <begin position="25"/>
        <end position="263"/>
    </location>
</feature>
<protein>
    <submittedName>
        <fullName evidence="3">DNA-entry nuclease</fullName>
        <ecNumber evidence="3">3.1.30.-</ecNumber>
    </submittedName>
</protein>
<proteinExistence type="predicted"/>
<evidence type="ECO:0000313" key="4">
    <source>
        <dbReference type="Proteomes" id="UP000075193"/>
    </source>
</evidence>
<dbReference type="Proteomes" id="UP000075193">
    <property type="component" value="Unassembled WGS sequence"/>
</dbReference>
<evidence type="ECO:0000256" key="1">
    <source>
        <dbReference type="SAM" id="SignalP"/>
    </source>
</evidence>